<keyword evidence="3 6" id="KW-0698">rRNA processing</keyword>
<keyword evidence="5 6" id="KW-0539">Nucleus</keyword>
<keyword evidence="9" id="KW-1185">Reference proteome</keyword>
<dbReference type="InterPro" id="IPR011082">
    <property type="entry name" value="Exosome-assoc_fac/DNA_repair"/>
</dbReference>
<reference evidence="8" key="1">
    <citation type="submission" date="2022-11" db="EMBL/GenBank/DDBJ databases">
        <authorList>
            <person name="Morgan W.R."/>
            <person name="Tartar A."/>
        </authorList>
    </citation>
    <scope>NUCLEOTIDE SEQUENCE</scope>
    <source>
        <strain evidence="8">ARSEF 373</strain>
    </source>
</reference>
<dbReference type="GO" id="GO:0003677">
    <property type="term" value="F:DNA binding"/>
    <property type="evidence" value="ECO:0007669"/>
    <property type="project" value="UniProtKB-KW"/>
</dbReference>
<dbReference type="InterPro" id="IPR007146">
    <property type="entry name" value="Sas10/Utp3/C1D"/>
</dbReference>
<dbReference type="GO" id="GO:0000460">
    <property type="term" value="P:maturation of 5.8S rRNA"/>
    <property type="evidence" value="ECO:0007669"/>
    <property type="project" value="TreeGrafter"/>
</dbReference>
<dbReference type="Pfam" id="PF04000">
    <property type="entry name" value="Sas10_Utp3"/>
    <property type="match status" value="1"/>
</dbReference>
<evidence type="ECO:0000256" key="1">
    <source>
        <dbReference type="ARBA" id="ARBA00004123"/>
    </source>
</evidence>
<dbReference type="PANTHER" id="PTHR15341:SF3">
    <property type="entry name" value="NUCLEAR NUCLEIC ACID-BINDING PROTEIN C1D"/>
    <property type="match status" value="1"/>
</dbReference>
<evidence type="ECO:0000313" key="9">
    <source>
        <dbReference type="Proteomes" id="UP001146120"/>
    </source>
</evidence>
<name>A0AAV2Z2D2_9STRA</name>
<dbReference type="GO" id="GO:0005737">
    <property type="term" value="C:cytoplasm"/>
    <property type="evidence" value="ECO:0007669"/>
    <property type="project" value="UniProtKB-SubCell"/>
</dbReference>
<comment type="function">
    <text evidence="6">Plays a role in the recruitment of the exosome to pre-rRNA to mediate the 3'-5' end processing of the 5.8S rRNA.</text>
</comment>
<evidence type="ECO:0000256" key="7">
    <source>
        <dbReference type="SAM" id="MobiDB-lite"/>
    </source>
</evidence>
<keyword evidence="6" id="KW-0238">DNA-binding</keyword>
<keyword evidence="4 6" id="KW-0694">RNA-binding</keyword>
<dbReference type="AlphaFoldDB" id="A0AAV2Z2D2"/>
<evidence type="ECO:0000313" key="8">
    <source>
        <dbReference type="EMBL" id="DBA01528.1"/>
    </source>
</evidence>
<comment type="subunit">
    <text evidence="6">Monomer and homodimer.</text>
</comment>
<dbReference type="GO" id="GO:0000178">
    <property type="term" value="C:exosome (RNase complex)"/>
    <property type="evidence" value="ECO:0007669"/>
    <property type="project" value="TreeGrafter"/>
</dbReference>
<sequence>MSTKASEQAAECFVSVEQTLATVEEHLSVLKQQSLEEVVAELSPLDKAKVQVSLAYTVNALLYVFLKSQGVSAKDIRQTHVKQELERVKAFIKKIKDTEELAKGPKLALDKEAAKRFVDSALSSDQVYVAAKKAQEEQKAAEEEKSAKKEEPSKDKKQSAPSKQPRANGGKADKKNKRRRKQ</sequence>
<comment type="caution">
    <text evidence="8">The sequence shown here is derived from an EMBL/GenBank/DDBJ whole genome shotgun (WGS) entry which is preliminary data.</text>
</comment>
<gene>
    <name evidence="8" type="ORF">N0F65_004878</name>
</gene>
<evidence type="ECO:0000256" key="5">
    <source>
        <dbReference type="ARBA" id="ARBA00023242"/>
    </source>
</evidence>
<dbReference type="GO" id="GO:0005730">
    <property type="term" value="C:nucleolus"/>
    <property type="evidence" value="ECO:0007669"/>
    <property type="project" value="UniProtKB-SubCell"/>
</dbReference>
<feature type="region of interest" description="Disordered" evidence="7">
    <location>
        <begin position="133"/>
        <end position="182"/>
    </location>
</feature>
<evidence type="ECO:0000256" key="3">
    <source>
        <dbReference type="ARBA" id="ARBA00022552"/>
    </source>
</evidence>
<proteinExistence type="inferred from homology"/>
<evidence type="ECO:0000256" key="4">
    <source>
        <dbReference type="ARBA" id="ARBA00022884"/>
    </source>
</evidence>
<comment type="similarity">
    <text evidence="2 6">Belongs to the C1D family.</text>
</comment>
<accession>A0AAV2Z2D2</accession>
<evidence type="ECO:0000256" key="2">
    <source>
        <dbReference type="ARBA" id="ARBA00009154"/>
    </source>
</evidence>
<feature type="compositionally biased region" description="Basic and acidic residues" evidence="7">
    <location>
        <begin position="133"/>
        <end position="158"/>
    </location>
</feature>
<evidence type="ECO:0000256" key="6">
    <source>
        <dbReference type="RuleBase" id="RU368003"/>
    </source>
</evidence>
<dbReference type="EMBL" id="DAKRPA010000046">
    <property type="protein sequence ID" value="DBA01528.1"/>
    <property type="molecule type" value="Genomic_DNA"/>
</dbReference>
<comment type="subcellular location">
    <subcellularLocation>
        <location evidence="6">Cytoplasm</location>
    </subcellularLocation>
    <subcellularLocation>
        <location evidence="6">Nucleus</location>
        <location evidence="6">Nucleolus</location>
    </subcellularLocation>
    <subcellularLocation>
        <location evidence="1 6">Nucleus</location>
    </subcellularLocation>
</comment>
<dbReference type="Proteomes" id="UP001146120">
    <property type="component" value="Unassembled WGS sequence"/>
</dbReference>
<protein>
    <recommendedName>
        <fullName evidence="6">Nuclear nucleic acid-binding protein C1D</fullName>
    </recommendedName>
</protein>
<keyword evidence="6" id="KW-0963">Cytoplasm</keyword>
<reference evidence="8" key="2">
    <citation type="journal article" date="2023" name="Microbiol Resour">
        <title>Decontamination and Annotation of the Draft Genome Sequence of the Oomycete Lagenidium giganteum ARSEF 373.</title>
        <authorList>
            <person name="Morgan W.R."/>
            <person name="Tartar A."/>
        </authorList>
    </citation>
    <scope>NUCLEOTIDE SEQUENCE</scope>
    <source>
        <strain evidence="8">ARSEF 373</strain>
    </source>
</reference>
<dbReference type="PANTHER" id="PTHR15341">
    <property type="entry name" value="SUN-COR STEROID HORMONE RECEPTOR CO-REPRESSOR"/>
    <property type="match status" value="1"/>
</dbReference>
<dbReference type="GO" id="GO:0003723">
    <property type="term" value="F:RNA binding"/>
    <property type="evidence" value="ECO:0007669"/>
    <property type="project" value="UniProtKB-UniRule"/>
</dbReference>
<organism evidence="8 9">
    <name type="scientific">Lagenidium giganteum</name>
    <dbReference type="NCBI Taxonomy" id="4803"/>
    <lineage>
        <taxon>Eukaryota</taxon>
        <taxon>Sar</taxon>
        <taxon>Stramenopiles</taxon>
        <taxon>Oomycota</taxon>
        <taxon>Peronosporomycetes</taxon>
        <taxon>Pythiales</taxon>
        <taxon>Pythiaceae</taxon>
    </lineage>
</organism>
<dbReference type="GO" id="GO:0010468">
    <property type="term" value="P:regulation of gene expression"/>
    <property type="evidence" value="ECO:0007669"/>
    <property type="project" value="TreeGrafter"/>
</dbReference>